<reference evidence="3 4" key="1">
    <citation type="submission" date="2017-08" db="EMBL/GenBank/DDBJ databases">
        <title>Pusillimonas indicus sp. nov., a member of the family Alcaligenaceae isolated from surface seawater.</title>
        <authorList>
            <person name="Li J."/>
        </authorList>
    </citation>
    <scope>NUCLEOTIDE SEQUENCE [LARGE SCALE GENOMIC DNA]</scope>
    <source>
        <strain evidence="3 4">L52-1-41</strain>
    </source>
</reference>
<dbReference type="AlphaFoldDB" id="A0A3A1YSK1"/>
<sequence length="230" mass="26222">MTHVANKLNSNQSIYRFVAEEIADDKEGVYQVSLRAHRKERVPRFKVGEQDVDHPIPGWENEKHSALIFTCNNAGFVIVSAYPHSSSNHEISQKEPFLLAAYNDCEKLRKHVLSYRISHLVYAYLDLQRVSSFDCTPTHKSKRILRRLAARAEKEIDLFQEDRERRIENHRINWTLGTAAVAALLAVTLQSLGATVDSFLTGRPINVIPTILTSIPALMLLFTLKRTTNK</sequence>
<feature type="coiled-coil region" evidence="1">
    <location>
        <begin position="142"/>
        <end position="169"/>
    </location>
</feature>
<evidence type="ECO:0000313" key="4">
    <source>
        <dbReference type="Proteomes" id="UP000266206"/>
    </source>
</evidence>
<evidence type="ECO:0000256" key="1">
    <source>
        <dbReference type="SAM" id="Coils"/>
    </source>
</evidence>
<gene>
    <name evidence="3" type="ORF">CJP73_10085</name>
</gene>
<keyword evidence="2" id="KW-1133">Transmembrane helix</keyword>
<dbReference type="Proteomes" id="UP000266206">
    <property type="component" value="Unassembled WGS sequence"/>
</dbReference>
<keyword evidence="2" id="KW-0812">Transmembrane</keyword>
<feature type="transmembrane region" description="Helical" evidence="2">
    <location>
        <begin position="172"/>
        <end position="193"/>
    </location>
</feature>
<feature type="transmembrane region" description="Helical" evidence="2">
    <location>
        <begin position="205"/>
        <end position="224"/>
    </location>
</feature>
<comment type="caution">
    <text evidence="3">The sequence shown here is derived from an EMBL/GenBank/DDBJ whole genome shotgun (WGS) entry which is preliminary data.</text>
</comment>
<name>A0A3A1YSK1_9BURK</name>
<evidence type="ECO:0000256" key="2">
    <source>
        <dbReference type="SAM" id="Phobius"/>
    </source>
</evidence>
<dbReference type="EMBL" id="NQYH01000008">
    <property type="protein sequence ID" value="RIY40476.1"/>
    <property type="molecule type" value="Genomic_DNA"/>
</dbReference>
<organism evidence="3 4">
    <name type="scientific">Neopusillimonas maritima</name>
    <dbReference type="NCBI Taxonomy" id="2026239"/>
    <lineage>
        <taxon>Bacteria</taxon>
        <taxon>Pseudomonadati</taxon>
        <taxon>Pseudomonadota</taxon>
        <taxon>Betaproteobacteria</taxon>
        <taxon>Burkholderiales</taxon>
        <taxon>Alcaligenaceae</taxon>
        <taxon>Neopusillimonas</taxon>
    </lineage>
</organism>
<protein>
    <submittedName>
        <fullName evidence="3">Uncharacterized protein</fullName>
    </submittedName>
</protein>
<accession>A0A3A1YSK1</accession>
<keyword evidence="2" id="KW-0472">Membrane</keyword>
<evidence type="ECO:0000313" key="3">
    <source>
        <dbReference type="EMBL" id="RIY40476.1"/>
    </source>
</evidence>
<keyword evidence="1" id="KW-0175">Coiled coil</keyword>
<proteinExistence type="predicted"/>